<evidence type="ECO:0000259" key="11">
    <source>
        <dbReference type="PROSITE" id="PS51296"/>
    </source>
</evidence>
<feature type="region of interest" description="Disordered" evidence="10">
    <location>
        <begin position="38"/>
        <end position="57"/>
    </location>
</feature>
<evidence type="ECO:0000256" key="2">
    <source>
        <dbReference type="ARBA" id="ARBA00015816"/>
    </source>
</evidence>
<dbReference type="PROSITE" id="PS51257">
    <property type="entry name" value="PROKAR_LIPOPROTEIN"/>
    <property type="match status" value="1"/>
</dbReference>
<keyword evidence="6" id="KW-0411">Iron-sulfur</keyword>
<accession>A0A1C5GLL3</accession>
<dbReference type="GO" id="GO:0016705">
    <property type="term" value="F:oxidoreductase activity, acting on paired donors, with incorporation or reduction of molecular oxygen"/>
    <property type="evidence" value="ECO:0007669"/>
    <property type="project" value="UniProtKB-ARBA"/>
</dbReference>
<evidence type="ECO:0000256" key="4">
    <source>
        <dbReference type="ARBA" id="ARBA00022723"/>
    </source>
</evidence>
<keyword evidence="13" id="KW-1185">Reference proteome</keyword>
<dbReference type="PROSITE" id="PS51296">
    <property type="entry name" value="RIESKE"/>
    <property type="match status" value="1"/>
</dbReference>
<comment type="function">
    <text evidence="1">Iron-sulfur subunit of the cytochrome bc1 complex, an essential component of the respiratory electron transport chain required for ATP synthesis. The bc1 complex catalyzes the oxidation of menaquinol and the reduction of cytochrome c in the respiratory chain. The bc1 complex operates through a Q-cycle mechanism that couples electron transfer to generation of the proton gradient that drives ATP synthesis.</text>
</comment>
<dbReference type="EMBL" id="LT607753">
    <property type="protein sequence ID" value="SCG34690.1"/>
    <property type="molecule type" value="Genomic_DNA"/>
</dbReference>
<keyword evidence="3" id="KW-0001">2Fe-2S</keyword>
<dbReference type="Proteomes" id="UP000198215">
    <property type="component" value="Chromosome I"/>
</dbReference>
<dbReference type="InterPro" id="IPR017941">
    <property type="entry name" value="Rieske_2Fe-2S"/>
</dbReference>
<evidence type="ECO:0000313" key="13">
    <source>
        <dbReference type="Proteomes" id="UP000198215"/>
    </source>
</evidence>
<name>A0A1C5GLL3_9ACTN</name>
<dbReference type="GO" id="GO:0046872">
    <property type="term" value="F:metal ion binding"/>
    <property type="evidence" value="ECO:0007669"/>
    <property type="project" value="UniProtKB-KW"/>
</dbReference>
<comment type="cofactor">
    <cofactor evidence="9">
        <name>[2Fe-2S] cluster</name>
        <dbReference type="ChEBI" id="CHEBI:190135"/>
    </cofactor>
</comment>
<proteinExistence type="predicted"/>
<evidence type="ECO:0000256" key="9">
    <source>
        <dbReference type="ARBA" id="ARBA00034078"/>
    </source>
</evidence>
<dbReference type="PANTHER" id="PTHR10134">
    <property type="entry name" value="CYTOCHROME B-C1 COMPLEX SUBUNIT RIESKE, MITOCHONDRIAL"/>
    <property type="match status" value="1"/>
</dbReference>
<dbReference type="FunFam" id="2.102.10.10:FF:000016">
    <property type="entry name" value="Nitrite reductase/ring-hydroxylating ferredoxin subunit"/>
    <property type="match status" value="1"/>
</dbReference>
<gene>
    <name evidence="12" type="ORF">GA0070614_0087</name>
</gene>
<dbReference type="OrthoDB" id="25106at2"/>
<evidence type="ECO:0000313" key="12">
    <source>
        <dbReference type="EMBL" id="SCG34690.1"/>
    </source>
</evidence>
<sequence length="154" mass="14957">MSDVDERHRPSRRTVLACAGAAGAGALLTGCQTYGEAAAPAPAAPPAPSGGAAAPTDGAPAALATVADIPVGGGKVFAAEGVVVTQPEAGTIKAFSAKCTHAGCTVSEVRERAIVCRCHNSAFDIADGAVTGGPARQPLPAAGVTVDGDSIRLA</sequence>
<dbReference type="Pfam" id="PF00355">
    <property type="entry name" value="Rieske"/>
    <property type="match status" value="1"/>
</dbReference>
<dbReference type="GO" id="GO:0051213">
    <property type="term" value="F:dioxygenase activity"/>
    <property type="evidence" value="ECO:0007669"/>
    <property type="project" value="UniProtKB-KW"/>
</dbReference>
<keyword evidence="12" id="KW-0223">Dioxygenase</keyword>
<dbReference type="CDD" id="cd03467">
    <property type="entry name" value="Rieske"/>
    <property type="match status" value="1"/>
</dbReference>
<dbReference type="RefSeq" id="WP_088974115.1">
    <property type="nucleotide sequence ID" value="NZ_LT607753.1"/>
</dbReference>
<keyword evidence="12" id="KW-0560">Oxidoreductase</keyword>
<evidence type="ECO:0000256" key="10">
    <source>
        <dbReference type="SAM" id="MobiDB-lite"/>
    </source>
</evidence>
<reference evidence="13" key="1">
    <citation type="submission" date="2016-06" db="EMBL/GenBank/DDBJ databases">
        <authorList>
            <person name="Varghese N."/>
            <person name="Submissions Spin"/>
        </authorList>
    </citation>
    <scope>NUCLEOTIDE SEQUENCE [LARGE SCALE GENOMIC DNA]</scope>
    <source>
        <strain evidence="13">DSM 45161</strain>
    </source>
</reference>
<keyword evidence="4" id="KW-0479">Metal-binding</keyword>
<dbReference type="Gene3D" id="2.102.10.10">
    <property type="entry name" value="Rieske [2Fe-2S] iron-sulphur domain"/>
    <property type="match status" value="1"/>
</dbReference>
<dbReference type="GO" id="GO:0004497">
    <property type="term" value="F:monooxygenase activity"/>
    <property type="evidence" value="ECO:0007669"/>
    <property type="project" value="UniProtKB-ARBA"/>
</dbReference>
<evidence type="ECO:0000256" key="5">
    <source>
        <dbReference type="ARBA" id="ARBA00023004"/>
    </source>
</evidence>
<dbReference type="InterPro" id="IPR014349">
    <property type="entry name" value="Rieske_Fe-S_prot"/>
</dbReference>
<evidence type="ECO:0000256" key="1">
    <source>
        <dbReference type="ARBA" id="ARBA00002494"/>
    </source>
</evidence>
<evidence type="ECO:0000256" key="3">
    <source>
        <dbReference type="ARBA" id="ARBA00022714"/>
    </source>
</evidence>
<dbReference type="PROSITE" id="PS51318">
    <property type="entry name" value="TAT"/>
    <property type="match status" value="1"/>
</dbReference>
<keyword evidence="7" id="KW-1015">Disulfide bond</keyword>
<organism evidence="12 13">
    <name type="scientific">Micromonospora coxensis</name>
    <dbReference type="NCBI Taxonomy" id="356852"/>
    <lineage>
        <taxon>Bacteria</taxon>
        <taxon>Bacillati</taxon>
        <taxon>Actinomycetota</taxon>
        <taxon>Actinomycetes</taxon>
        <taxon>Micromonosporales</taxon>
        <taxon>Micromonosporaceae</taxon>
        <taxon>Micromonospora</taxon>
    </lineage>
</organism>
<feature type="domain" description="Rieske" evidence="11">
    <location>
        <begin position="61"/>
        <end position="153"/>
    </location>
</feature>
<dbReference type="InterPro" id="IPR005805">
    <property type="entry name" value="Rieske_Fe-S_prot_C"/>
</dbReference>
<evidence type="ECO:0000256" key="7">
    <source>
        <dbReference type="ARBA" id="ARBA00023157"/>
    </source>
</evidence>
<dbReference type="GO" id="GO:0016020">
    <property type="term" value="C:membrane"/>
    <property type="evidence" value="ECO:0007669"/>
    <property type="project" value="InterPro"/>
</dbReference>
<dbReference type="GO" id="GO:0051537">
    <property type="term" value="F:2 iron, 2 sulfur cluster binding"/>
    <property type="evidence" value="ECO:0007669"/>
    <property type="project" value="UniProtKB-KW"/>
</dbReference>
<dbReference type="AlphaFoldDB" id="A0A1C5GLL3"/>
<dbReference type="InterPro" id="IPR036922">
    <property type="entry name" value="Rieske_2Fe-2S_sf"/>
</dbReference>
<protein>
    <recommendedName>
        <fullName evidence="2">Cytochrome bc1 complex Rieske iron-sulfur subunit</fullName>
    </recommendedName>
    <alternativeName>
        <fullName evidence="8">Cytochrome bc1 reductase complex subunit QcrA</fullName>
    </alternativeName>
</protein>
<dbReference type="PRINTS" id="PR00162">
    <property type="entry name" value="RIESKE"/>
</dbReference>
<evidence type="ECO:0000256" key="8">
    <source>
        <dbReference type="ARBA" id="ARBA00029586"/>
    </source>
</evidence>
<keyword evidence="5" id="KW-0408">Iron</keyword>
<dbReference type="InterPro" id="IPR006311">
    <property type="entry name" value="TAT_signal"/>
</dbReference>
<dbReference type="SUPFAM" id="SSF50022">
    <property type="entry name" value="ISP domain"/>
    <property type="match status" value="1"/>
</dbReference>
<evidence type="ECO:0000256" key="6">
    <source>
        <dbReference type="ARBA" id="ARBA00023014"/>
    </source>
</evidence>